<name>A0A921E7K3_9BACT</name>
<accession>A0A921E7K3</accession>
<organism evidence="1 2">
    <name type="scientific">Candidatus Amulumruptor caecigallinarius</name>
    <dbReference type="NCBI Taxonomy" id="2109911"/>
    <lineage>
        <taxon>Bacteria</taxon>
        <taxon>Pseudomonadati</taxon>
        <taxon>Bacteroidota</taxon>
        <taxon>Bacteroidia</taxon>
        <taxon>Bacteroidales</taxon>
        <taxon>Muribaculaceae</taxon>
        <taxon>Candidatus Amulumruptor</taxon>
    </lineage>
</organism>
<dbReference type="Gene3D" id="3.30.2020.40">
    <property type="entry name" value="Uncharacterised protein PF10387, DUF2442"/>
    <property type="match status" value="1"/>
</dbReference>
<evidence type="ECO:0000313" key="2">
    <source>
        <dbReference type="Proteomes" id="UP000711407"/>
    </source>
</evidence>
<gene>
    <name evidence="1" type="ORF">K8V47_01450</name>
</gene>
<reference evidence="1" key="1">
    <citation type="journal article" date="2021" name="PeerJ">
        <title>Extensive microbial diversity within the chicken gut microbiome revealed by metagenomics and culture.</title>
        <authorList>
            <person name="Gilroy R."/>
            <person name="Ravi A."/>
            <person name="Getino M."/>
            <person name="Pursley I."/>
            <person name="Horton D.L."/>
            <person name="Alikhan N.F."/>
            <person name="Baker D."/>
            <person name="Gharbi K."/>
            <person name="Hall N."/>
            <person name="Watson M."/>
            <person name="Adriaenssens E.M."/>
            <person name="Foster-Nyarko E."/>
            <person name="Jarju S."/>
            <person name="Secka A."/>
            <person name="Antonio M."/>
            <person name="Oren A."/>
            <person name="Chaudhuri R.R."/>
            <person name="La Ragione R."/>
            <person name="Hildebrand F."/>
            <person name="Pallen M.J."/>
        </authorList>
    </citation>
    <scope>NUCLEOTIDE SEQUENCE</scope>
    <source>
        <strain evidence="1">4100</strain>
    </source>
</reference>
<reference evidence="1" key="2">
    <citation type="submission" date="2021-09" db="EMBL/GenBank/DDBJ databases">
        <authorList>
            <person name="Gilroy R."/>
        </authorList>
    </citation>
    <scope>NUCLEOTIDE SEQUENCE</scope>
    <source>
        <strain evidence="1">4100</strain>
    </source>
</reference>
<dbReference type="InterPro" id="IPR018841">
    <property type="entry name" value="DUF2442"/>
</dbReference>
<protein>
    <submittedName>
        <fullName evidence="1">DUF2442 domain-containing protein</fullName>
    </submittedName>
</protein>
<comment type="caution">
    <text evidence="1">The sequence shown here is derived from an EMBL/GenBank/DDBJ whole genome shotgun (WGS) entry which is preliminary data.</text>
</comment>
<sequence>MERIFSTQKAINKNDIKRVWLTDDAIWIETFDGKQGCEKYADYKSLRAASEQERHSYTMSYFGLHWPMLDEDLSYEGFFAKDN</sequence>
<dbReference type="AlphaFoldDB" id="A0A921E7K3"/>
<dbReference type="Pfam" id="PF10387">
    <property type="entry name" value="DUF2442"/>
    <property type="match status" value="1"/>
</dbReference>
<proteinExistence type="predicted"/>
<dbReference type="EMBL" id="DYXT01000011">
    <property type="protein sequence ID" value="HJE38418.1"/>
    <property type="molecule type" value="Genomic_DNA"/>
</dbReference>
<evidence type="ECO:0000313" key="1">
    <source>
        <dbReference type="EMBL" id="HJE38418.1"/>
    </source>
</evidence>
<dbReference type="Proteomes" id="UP000711407">
    <property type="component" value="Unassembled WGS sequence"/>
</dbReference>